<evidence type="ECO:0000256" key="1">
    <source>
        <dbReference type="ARBA" id="ARBA00007447"/>
    </source>
</evidence>
<dbReference type="OrthoDB" id="2747330at2759"/>
<keyword evidence="5" id="KW-1185">Reference proteome</keyword>
<dbReference type="InterPro" id="IPR001461">
    <property type="entry name" value="Aspartic_peptidase_A1"/>
</dbReference>
<gene>
    <name evidence="4" type="ORF">ARMOST_13790</name>
</gene>
<evidence type="ECO:0000313" key="4">
    <source>
        <dbReference type="EMBL" id="SJL10404.1"/>
    </source>
</evidence>
<dbReference type="Pfam" id="PF00026">
    <property type="entry name" value="Asp"/>
    <property type="match status" value="1"/>
</dbReference>
<keyword evidence="2" id="KW-0732">Signal</keyword>
<dbReference type="CDD" id="cd05471">
    <property type="entry name" value="pepsin_like"/>
    <property type="match status" value="1"/>
</dbReference>
<dbReference type="InterPro" id="IPR021109">
    <property type="entry name" value="Peptidase_aspartic_dom_sf"/>
</dbReference>
<dbReference type="PROSITE" id="PS51767">
    <property type="entry name" value="PEPTIDASE_A1"/>
    <property type="match status" value="1"/>
</dbReference>
<evidence type="ECO:0000313" key="5">
    <source>
        <dbReference type="Proteomes" id="UP000219338"/>
    </source>
</evidence>
<comment type="similarity">
    <text evidence="1">Belongs to the peptidase A1 family.</text>
</comment>
<evidence type="ECO:0000256" key="2">
    <source>
        <dbReference type="SAM" id="SignalP"/>
    </source>
</evidence>
<dbReference type="PANTHER" id="PTHR47966">
    <property type="entry name" value="BETA-SITE APP-CLEAVING ENZYME, ISOFORM A-RELATED"/>
    <property type="match status" value="1"/>
</dbReference>
<dbReference type="GO" id="GO:0006508">
    <property type="term" value="P:proteolysis"/>
    <property type="evidence" value="ECO:0007669"/>
    <property type="project" value="InterPro"/>
</dbReference>
<evidence type="ECO:0000259" key="3">
    <source>
        <dbReference type="PROSITE" id="PS51767"/>
    </source>
</evidence>
<feature type="chain" id="PRO_5012131278" description="Peptidase A1 domain-containing protein" evidence="2">
    <location>
        <begin position="21"/>
        <end position="432"/>
    </location>
</feature>
<dbReference type="OMA" id="NWVEMET"/>
<dbReference type="InterPro" id="IPR034164">
    <property type="entry name" value="Pepsin-like_dom"/>
</dbReference>
<dbReference type="EMBL" id="FUEG01000012">
    <property type="protein sequence ID" value="SJL10404.1"/>
    <property type="molecule type" value="Genomic_DNA"/>
</dbReference>
<accession>A0A284RNW3</accession>
<feature type="domain" description="Peptidase A1" evidence="3">
    <location>
        <begin position="44"/>
        <end position="352"/>
    </location>
</feature>
<dbReference type="SUPFAM" id="SSF50630">
    <property type="entry name" value="Acid proteases"/>
    <property type="match status" value="1"/>
</dbReference>
<sequence length="432" mass="47118">MASHWFAFSWIAILIRVMHAADPSWVSLNVTVATTMTDLDYMYSQVPLLFGTPQQPMDVTINLSGDLLSAWSDDCIFCQGEESFDKTLSSTIKSNGIVWPSSQPELNGEYYSDVISFGGVLTAQNMDFVLMEEMSMNFSARINNGHLGLLVNNTAPRSQRLLTKLWDDGSLLNPVVGLRLDPIKPRLTIGALDPEDYSGEINWVEMETPTADFTNAIKIDGVKGFNGSFLPFGGDLIATLNTFSRNIAVPPSNPYALDDGYTGPIDLINLYPNGGFSFLCNGTELPYVYLTVTINGVDYQVDSQDNMLHKTTMAAAHADAKPDVVLGQPFLRSVYLAYRFPTDNCPGYYGFAFPSGANRTQDQINQTPTSTPTLSSQCLALTTPTSTPTASMMSKSVKSLLQTGSYEVFGNNGEGQVALTGADNLPKTTRNK</sequence>
<dbReference type="InterPro" id="IPR033121">
    <property type="entry name" value="PEPTIDASE_A1"/>
</dbReference>
<feature type="signal peptide" evidence="2">
    <location>
        <begin position="1"/>
        <end position="20"/>
    </location>
</feature>
<dbReference type="AlphaFoldDB" id="A0A284RNW3"/>
<reference evidence="5" key="1">
    <citation type="journal article" date="2017" name="Nat. Ecol. Evol.">
        <title>Genome expansion and lineage-specific genetic innovations in the forest pathogenic fungi Armillaria.</title>
        <authorList>
            <person name="Sipos G."/>
            <person name="Prasanna A.N."/>
            <person name="Walter M.C."/>
            <person name="O'Connor E."/>
            <person name="Balint B."/>
            <person name="Krizsan K."/>
            <person name="Kiss B."/>
            <person name="Hess J."/>
            <person name="Varga T."/>
            <person name="Slot J."/>
            <person name="Riley R."/>
            <person name="Boka B."/>
            <person name="Rigling D."/>
            <person name="Barry K."/>
            <person name="Lee J."/>
            <person name="Mihaltcheva S."/>
            <person name="LaButti K."/>
            <person name="Lipzen A."/>
            <person name="Waldron R."/>
            <person name="Moloney N.M."/>
            <person name="Sperisen C."/>
            <person name="Kredics L."/>
            <person name="Vagvoelgyi C."/>
            <person name="Patrignani A."/>
            <person name="Fitzpatrick D."/>
            <person name="Nagy I."/>
            <person name="Doyle S."/>
            <person name="Anderson J.B."/>
            <person name="Grigoriev I.V."/>
            <person name="Gueldener U."/>
            <person name="Muensterkoetter M."/>
            <person name="Nagy L.G."/>
        </authorList>
    </citation>
    <scope>NUCLEOTIDE SEQUENCE [LARGE SCALE GENOMIC DNA]</scope>
    <source>
        <strain evidence="5">C18/9</strain>
    </source>
</reference>
<dbReference type="Proteomes" id="UP000219338">
    <property type="component" value="Unassembled WGS sequence"/>
</dbReference>
<name>A0A284RNW3_ARMOS</name>
<proteinExistence type="inferred from homology"/>
<dbReference type="STRING" id="47428.A0A284RNW3"/>
<protein>
    <recommendedName>
        <fullName evidence="3">Peptidase A1 domain-containing protein</fullName>
    </recommendedName>
</protein>
<organism evidence="4 5">
    <name type="scientific">Armillaria ostoyae</name>
    <name type="common">Armillaria root rot fungus</name>
    <dbReference type="NCBI Taxonomy" id="47428"/>
    <lineage>
        <taxon>Eukaryota</taxon>
        <taxon>Fungi</taxon>
        <taxon>Dikarya</taxon>
        <taxon>Basidiomycota</taxon>
        <taxon>Agaricomycotina</taxon>
        <taxon>Agaricomycetes</taxon>
        <taxon>Agaricomycetidae</taxon>
        <taxon>Agaricales</taxon>
        <taxon>Marasmiineae</taxon>
        <taxon>Physalacriaceae</taxon>
        <taxon>Armillaria</taxon>
    </lineage>
</organism>
<dbReference type="PANTHER" id="PTHR47966:SF51">
    <property type="entry name" value="BETA-SITE APP-CLEAVING ENZYME, ISOFORM A-RELATED"/>
    <property type="match status" value="1"/>
</dbReference>
<dbReference type="GO" id="GO:0004190">
    <property type="term" value="F:aspartic-type endopeptidase activity"/>
    <property type="evidence" value="ECO:0007669"/>
    <property type="project" value="InterPro"/>
</dbReference>
<dbReference type="Gene3D" id="2.40.70.10">
    <property type="entry name" value="Acid Proteases"/>
    <property type="match status" value="2"/>
</dbReference>